<feature type="chain" id="PRO_5014927200" evidence="1">
    <location>
        <begin position="21"/>
        <end position="210"/>
    </location>
</feature>
<name>A0A2K8JLS9_9HEMI</name>
<keyword evidence="1" id="KW-0732">Signal</keyword>
<feature type="signal peptide" evidence="1">
    <location>
        <begin position="1"/>
        <end position="20"/>
    </location>
</feature>
<proteinExistence type="evidence at transcript level"/>
<accession>A0A2K8JLS9</accession>
<dbReference type="AlphaFoldDB" id="A0A2K8JLS9"/>
<evidence type="ECO:0000256" key="1">
    <source>
        <dbReference type="SAM" id="SignalP"/>
    </source>
</evidence>
<evidence type="ECO:0000313" key="2">
    <source>
        <dbReference type="EMBL" id="ATU82494.1"/>
    </source>
</evidence>
<dbReference type="EMBL" id="MF683353">
    <property type="protein sequence ID" value="ATU82494.1"/>
    <property type="molecule type" value="mRNA"/>
</dbReference>
<dbReference type="PROSITE" id="PS51257">
    <property type="entry name" value="PROKAR_LIPOPROTEIN"/>
    <property type="match status" value="1"/>
</dbReference>
<reference evidence="2" key="1">
    <citation type="journal article" date="2018" name="Cell. Mol. Life Sci.">
        <title>Giant fish-killing water bug reveals ancient and dynamic venom evolution in Heteroptera.</title>
        <authorList>
            <person name="Walker A.A."/>
            <person name="Hernandez-Vargas M.J."/>
            <person name="Corzo G."/>
            <person name="Fry B.G."/>
            <person name="King G.F."/>
        </authorList>
    </citation>
    <scope>NUCLEOTIDE SEQUENCE</scope>
</reference>
<protein>
    <submittedName>
        <fullName evidence="2">Venom protein family 5 protein 1</fullName>
    </submittedName>
</protein>
<sequence length="210" mass="23610">MAGTLKMLLALWGVLGSACAHPAGTETLINSNVDFILNFMRTGMVIQKFFEYSLGSFSGDGYSTEEMALFNVSTIRRTGDCYMQEPRLDDMTITASLGFSVLELRVGKLTHGGQTYPAKLVSTGWNSGNVRYTMYNKSKRNCRTQWELLQVEPLEKVTLSAPSMPEIDGRDITQFVNNKVLPDINHFFTTKQFLDKMSHDFNFCFPLPGM</sequence>
<organism evidence="2">
    <name type="scientific">Lethocerus distinctifemur</name>
    <dbReference type="NCBI Taxonomy" id="280095"/>
    <lineage>
        <taxon>Eukaryota</taxon>
        <taxon>Metazoa</taxon>
        <taxon>Ecdysozoa</taxon>
        <taxon>Arthropoda</taxon>
        <taxon>Hexapoda</taxon>
        <taxon>Insecta</taxon>
        <taxon>Pterygota</taxon>
        <taxon>Neoptera</taxon>
        <taxon>Paraneoptera</taxon>
        <taxon>Hemiptera</taxon>
        <taxon>Heteroptera</taxon>
        <taxon>Panheteroptera</taxon>
        <taxon>Nepomorpha</taxon>
        <taxon>Belostomatidae</taxon>
        <taxon>Lethocerinae</taxon>
        <taxon>Lethocerus</taxon>
    </lineage>
</organism>